<dbReference type="InterPro" id="IPR012042">
    <property type="entry name" value="NeuTTM/CthTTM-like"/>
</dbReference>
<sequence>MALEIERKFLLAEFPDSLVREGAIVSVKEQRIEQTYLAIDDTQELRVRKIKDLASGELEFTHTFKNGNGLVREEIEYSISESLYEQLMKASGAIPLTKVRTTAEWGGMTVEIDTYDQLELRVLEIEFDSEEAATRFQAPDWFGPDISSTKQYSNKTVWKKLQERAD</sequence>
<dbReference type="PROSITE" id="PS51707">
    <property type="entry name" value="CYTH"/>
    <property type="match status" value="1"/>
</dbReference>
<dbReference type="SUPFAM" id="SSF55154">
    <property type="entry name" value="CYTH-like phosphatases"/>
    <property type="match status" value="1"/>
</dbReference>
<feature type="domain" description="CYTH" evidence="1">
    <location>
        <begin position="2"/>
        <end position="163"/>
    </location>
</feature>
<dbReference type="InterPro" id="IPR023577">
    <property type="entry name" value="CYTH_domain"/>
</dbReference>
<organism evidence="2 3">
    <name type="scientific">Cohnella cellulosilytica</name>
    <dbReference type="NCBI Taxonomy" id="986710"/>
    <lineage>
        <taxon>Bacteria</taxon>
        <taxon>Bacillati</taxon>
        <taxon>Bacillota</taxon>
        <taxon>Bacilli</taxon>
        <taxon>Bacillales</taxon>
        <taxon>Paenibacillaceae</taxon>
        <taxon>Cohnella</taxon>
    </lineage>
</organism>
<accession>A0ABW2FK08</accession>
<dbReference type="Pfam" id="PF01928">
    <property type="entry name" value="CYTH"/>
    <property type="match status" value="1"/>
</dbReference>
<evidence type="ECO:0000313" key="3">
    <source>
        <dbReference type="Proteomes" id="UP001596378"/>
    </source>
</evidence>
<proteinExistence type="predicted"/>
<dbReference type="RefSeq" id="WP_378044593.1">
    <property type="nucleotide sequence ID" value="NZ_JBHMDN010000005.1"/>
</dbReference>
<name>A0ABW2FK08_9BACL</name>
<dbReference type="EMBL" id="JBHTAI010000022">
    <property type="protein sequence ID" value="MFC7152324.1"/>
    <property type="molecule type" value="Genomic_DNA"/>
</dbReference>
<dbReference type="PANTHER" id="PTHR40114">
    <property type="entry name" value="SLR0698 PROTEIN"/>
    <property type="match status" value="1"/>
</dbReference>
<dbReference type="SMART" id="SM01118">
    <property type="entry name" value="CYTH"/>
    <property type="match status" value="1"/>
</dbReference>
<dbReference type="Proteomes" id="UP001596378">
    <property type="component" value="Unassembled WGS sequence"/>
</dbReference>
<evidence type="ECO:0000313" key="2">
    <source>
        <dbReference type="EMBL" id="MFC7152324.1"/>
    </source>
</evidence>
<reference evidence="3" key="1">
    <citation type="journal article" date="2019" name="Int. J. Syst. Evol. Microbiol.">
        <title>The Global Catalogue of Microorganisms (GCM) 10K type strain sequencing project: providing services to taxonomists for standard genome sequencing and annotation.</title>
        <authorList>
            <consortium name="The Broad Institute Genomics Platform"/>
            <consortium name="The Broad Institute Genome Sequencing Center for Infectious Disease"/>
            <person name="Wu L."/>
            <person name="Ma J."/>
        </authorList>
    </citation>
    <scope>NUCLEOTIDE SEQUENCE [LARGE SCALE GENOMIC DNA]</scope>
    <source>
        <strain evidence="3">KCTC 12907</strain>
    </source>
</reference>
<dbReference type="PANTHER" id="PTHR40114:SF1">
    <property type="entry name" value="SLR0698 PROTEIN"/>
    <property type="match status" value="1"/>
</dbReference>
<dbReference type="PIRSF" id="PIRSF016487">
    <property type="entry name" value="CYTH_UCP016487"/>
    <property type="match status" value="1"/>
</dbReference>
<dbReference type="Gene3D" id="2.40.320.10">
    <property type="entry name" value="Hypothetical Protein Pfu-838710-001"/>
    <property type="match status" value="1"/>
</dbReference>
<dbReference type="InterPro" id="IPR033469">
    <property type="entry name" value="CYTH-like_dom_sf"/>
</dbReference>
<evidence type="ECO:0000259" key="1">
    <source>
        <dbReference type="PROSITE" id="PS51707"/>
    </source>
</evidence>
<keyword evidence="3" id="KW-1185">Reference proteome</keyword>
<comment type="caution">
    <text evidence="2">The sequence shown here is derived from an EMBL/GenBank/DDBJ whole genome shotgun (WGS) entry which is preliminary data.</text>
</comment>
<protein>
    <submittedName>
        <fullName evidence="2">CYTH domain-containing protein</fullName>
    </submittedName>
</protein>
<gene>
    <name evidence="2" type="ORF">ACFQMJ_27635</name>
</gene>